<feature type="signal peptide" evidence="7">
    <location>
        <begin position="1"/>
        <end position="18"/>
    </location>
</feature>
<dbReference type="EMBL" id="CAJVCH010013117">
    <property type="protein sequence ID" value="CAG7674170.1"/>
    <property type="molecule type" value="Genomic_DNA"/>
</dbReference>
<feature type="chain" id="PRO_5035204439" description="Peptidase S1 domain-containing protein" evidence="7">
    <location>
        <begin position="19"/>
        <end position="270"/>
    </location>
</feature>
<dbReference type="GO" id="GO:0016485">
    <property type="term" value="P:protein processing"/>
    <property type="evidence" value="ECO:0007669"/>
    <property type="project" value="UniProtKB-ARBA"/>
</dbReference>
<dbReference type="InterPro" id="IPR001254">
    <property type="entry name" value="Trypsin_dom"/>
</dbReference>
<evidence type="ECO:0000313" key="9">
    <source>
        <dbReference type="EMBL" id="CAG7674170.1"/>
    </source>
</evidence>
<dbReference type="CDD" id="cd00190">
    <property type="entry name" value="Tryp_SPc"/>
    <property type="match status" value="1"/>
</dbReference>
<organism evidence="9 10">
    <name type="scientific">Allacma fusca</name>
    <dbReference type="NCBI Taxonomy" id="39272"/>
    <lineage>
        <taxon>Eukaryota</taxon>
        <taxon>Metazoa</taxon>
        <taxon>Ecdysozoa</taxon>
        <taxon>Arthropoda</taxon>
        <taxon>Hexapoda</taxon>
        <taxon>Collembola</taxon>
        <taxon>Symphypleona</taxon>
        <taxon>Sminthuridae</taxon>
        <taxon>Allacma</taxon>
    </lineage>
</organism>
<comment type="subcellular location">
    <subcellularLocation>
        <location evidence="1">Secreted</location>
    </subcellularLocation>
</comment>
<sequence length="270" mass="29261">MGSCHYFILLTVIASSVATQVSFPHRIVGGEDANQNEFPYQVSIQAFGRHFCGGSIIGPEQVVTAAHCLRAIPAAFAGLHVVAGKHNLALREDFSQTLQVVKIIRHPKYDVTSVQNDIGILITEKPFEFNTEVQPIRPMPANSTEEGDSVVTGWGVVYENDTRIPDILQKVTVPILPQRTCVRVLKIGRALYNPAVMICAGDLAGGRDSCQGDSGGPLALDTVDDNGHKTRYLVGIVSWGYGCARKGLPGVYTKVSSFHDFISEVQKALN</sequence>
<reference evidence="9" key="1">
    <citation type="submission" date="2021-06" db="EMBL/GenBank/DDBJ databases">
        <authorList>
            <person name="Hodson N. C."/>
            <person name="Mongue J. A."/>
            <person name="Jaron S. K."/>
        </authorList>
    </citation>
    <scope>NUCLEOTIDE SEQUENCE</scope>
</reference>
<dbReference type="OrthoDB" id="10059102at2759"/>
<dbReference type="SMART" id="SM00020">
    <property type="entry name" value="Tryp_SPc"/>
    <property type="match status" value="1"/>
</dbReference>
<keyword evidence="10" id="KW-1185">Reference proteome</keyword>
<evidence type="ECO:0000256" key="3">
    <source>
        <dbReference type="ARBA" id="ARBA00022670"/>
    </source>
</evidence>
<gene>
    <name evidence="9" type="ORF">AFUS01_LOCUS2302</name>
</gene>
<evidence type="ECO:0000256" key="5">
    <source>
        <dbReference type="ARBA" id="ARBA00023157"/>
    </source>
</evidence>
<dbReference type="GO" id="GO:0005576">
    <property type="term" value="C:extracellular region"/>
    <property type="evidence" value="ECO:0007669"/>
    <property type="project" value="UniProtKB-SubCell"/>
</dbReference>
<dbReference type="PROSITE" id="PS50240">
    <property type="entry name" value="TRYPSIN_DOM"/>
    <property type="match status" value="1"/>
</dbReference>
<keyword evidence="3 6" id="KW-0645">Protease</keyword>
<evidence type="ECO:0000259" key="8">
    <source>
        <dbReference type="PROSITE" id="PS50240"/>
    </source>
</evidence>
<keyword evidence="5" id="KW-1015">Disulfide bond</keyword>
<dbReference type="Proteomes" id="UP000708208">
    <property type="component" value="Unassembled WGS sequence"/>
</dbReference>
<dbReference type="InterPro" id="IPR033116">
    <property type="entry name" value="TRYPSIN_SER"/>
</dbReference>
<feature type="domain" description="Peptidase S1" evidence="8">
    <location>
        <begin position="27"/>
        <end position="267"/>
    </location>
</feature>
<proteinExistence type="predicted"/>
<evidence type="ECO:0000256" key="1">
    <source>
        <dbReference type="ARBA" id="ARBA00004613"/>
    </source>
</evidence>
<evidence type="ECO:0000313" key="10">
    <source>
        <dbReference type="Proteomes" id="UP000708208"/>
    </source>
</evidence>
<dbReference type="FunFam" id="2.40.10.10:FF:000047">
    <property type="entry name" value="Trypsin eta"/>
    <property type="match status" value="1"/>
</dbReference>
<dbReference type="AlphaFoldDB" id="A0A8J2NSM5"/>
<dbReference type="PANTHER" id="PTHR24252">
    <property type="entry name" value="ACROSIN-RELATED"/>
    <property type="match status" value="1"/>
</dbReference>
<evidence type="ECO:0000256" key="6">
    <source>
        <dbReference type="RuleBase" id="RU363034"/>
    </source>
</evidence>
<keyword evidence="7" id="KW-0732">Signal</keyword>
<keyword evidence="4 6" id="KW-0720">Serine protease</keyword>
<keyword evidence="2" id="KW-0964">Secreted</keyword>
<dbReference type="PANTHER" id="PTHR24252:SF7">
    <property type="entry name" value="HYALIN"/>
    <property type="match status" value="1"/>
</dbReference>
<evidence type="ECO:0000256" key="2">
    <source>
        <dbReference type="ARBA" id="ARBA00022525"/>
    </source>
</evidence>
<evidence type="ECO:0000256" key="4">
    <source>
        <dbReference type="ARBA" id="ARBA00022825"/>
    </source>
</evidence>
<dbReference type="Pfam" id="PF00089">
    <property type="entry name" value="Trypsin"/>
    <property type="match status" value="1"/>
</dbReference>
<accession>A0A8J2NSM5</accession>
<dbReference type="GO" id="GO:0004252">
    <property type="term" value="F:serine-type endopeptidase activity"/>
    <property type="evidence" value="ECO:0007669"/>
    <property type="project" value="InterPro"/>
</dbReference>
<dbReference type="PROSITE" id="PS00134">
    <property type="entry name" value="TRYPSIN_HIS"/>
    <property type="match status" value="1"/>
</dbReference>
<comment type="caution">
    <text evidence="9">The sequence shown here is derived from an EMBL/GenBank/DDBJ whole genome shotgun (WGS) entry which is preliminary data.</text>
</comment>
<name>A0A8J2NSM5_9HEXA</name>
<evidence type="ECO:0000256" key="7">
    <source>
        <dbReference type="SAM" id="SignalP"/>
    </source>
</evidence>
<protein>
    <recommendedName>
        <fullName evidence="8">Peptidase S1 domain-containing protein</fullName>
    </recommendedName>
</protein>
<keyword evidence="6" id="KW-0378">Hydrolase</keyword>
<dbReference type="PROSITE" id="PS00135">
    <property type="entry name" value="TRYPSIN_SER"/>
    <property type="match status" value="1"/>
</dbReference>
<dbReference type="InterPro" id="IPR018114">
    <property type="entry name" value="TRYPSIN_HIS"/>
</dbReference>